<evidence type="ECO:0000256" key="4">
    <source>
        <dbReference type="ARBA" id="ARBA00007837"/>
    </source>
</evidence>
<dbReference type="AlphaFoldDB" id="A0A1F8ARB4"/>
<evidence type="ECO:0000256" key="11">
    <source>
        <dbReference type="ARBA" id="ARBA00022840"/>
    </source>
</evidence>
<keyword evidence="9" id="KW-0547">Nucleotide-binding</keyword>
<evidence type="ECO:0000256" key="7">
    <source>
        <dbReference type="ARBA" id="ARBA00022679"/>
    </source>
</evidence>
<evidence type="ECO:0000313" key="17">
    <source>
        <dbReference type="Proteomes" id="UP000178603"/>
    </source>
</evidence>
<dbReference type="PANTHER" id="PTHR43030">
    <property type="entry name" value="PHOSPHOENOLPYRUVATE SYNTHASE"/>
    <property type="match status" value="1"/>
</dbReference>
<gene>
    <name evidence="16" type="ORF">A3E44_03940</name>
</gene>
<organism evidence="16 17">
    <name type="scientific">Candidatus Woesebacteria bacterium RIFCSPHIGHO2_12_FULL_41_24</name>
    <dbReference type="NCBI Taxonomy" id="1802510"/>
    <lineage>
        <taxon>Bacteria</taxon>
        <taxon>Candidatus Woeseibacteriota</taxon>
    </lineage>
</organism>
<sequence length="680" mass="75777">MKYCITLNDWIDKDLNPRVDGFAKLKKAGAQIPVIRLFTNDLFELWLGNSKKFPKKIKLYLFLEFSKLLRNSFSRAVMIRQAYYIPDIPKPYGGRFSAQTPKEAVRSIENHYNFFIGQKWHTHAGHECIIFSYPRTDPPAFPELPKPSDPMPRGGMASLLETNLVEVQGTFGDHETVTAFPCDVFTVIKHADGMFEISNSKVVQKRHVLVRPDTGGKPIEQSVPEDRQLRPSLTPSEIEEATRVSIRVSEIAKTPQRVEFTYGFGPTGKLELVFNEAAKYAKPQEKDVSYKTLTGKVDFIVNTLGDSKTLIKKLKMGEDINIVYVTQHLVAAMDESALLELENTSKKLLILYPGSSSTTHRDQILRQMGHKIYLYGVRNFKIGDLVKIEINNGSAEITNLSSNYQNYIIPLEEGFLAGLENIGGKALRLSEIASQGISTPGGFIVTTKYQESMLKNSDLLDAWSKIPNKNALRSLQTSPYKVDDGFKDQVKNLLTVLGSSKPLFLRSSSLSEDDPEANFAGKYKTAESVDPTVEVVIQAYQDVVRSAFSDSVIVFSQKFGIDISRSTQIAVIIQQDVEPKQSGVAFREDPNGSGNILIEAVKGKTSGVVTGKRVPQKILCVPHTGEVTKSTGPVVLTTSQIKAIAKMATTLSGIYHHPQDVEWGFDKKSQLIVFQSRDQR</sequence>
<comment type="similarity">
    <text evidence="4">Belongs to the PEP-utilizing enzyme family.</text>
</comment>
<dbReference type="GO" id="GO:0005524">
    <property type="term" value="F:ATP binding"/>
    <property type="evidence" value="ECO:0007669"/>
    <property type="project" value="UniProtKB-KW"/>
</dbReference>
<evidence type="ECO:0000256" key="3">
    <source>
        <dbReference type="ARBA" id="ARBA00004742"/>
    </source>
</evidence>
<dbReference type="SUPFAM" id="SSF56059">
    <property type="entry name" value="Glutathione synthetase ATP-binding domain-like"/>
    <property type="match status" value="1"/>
</dbReference>
<dbReference type="GO" id="GO:0006094">
    <property type="term" value="P:gluconeogenesis"/>
    <property type="evidence" value="ECO:0007669"/>
    <property type="project" value="UniProtKB-UniPathway"/>
</dbReference>
<keyword evidence="12" id="KW-0460">Magnesium</keyword>
<dbReference type="InterPro" id="IPR013815">
    <property type="entry name" value="ATP_grasp_subdomain_1"/>
</dbReference>
<comment type="pathway">
    <text evidence="3">Carbohydrate biosynthesis; gluconeogenesis.</text>
</comment>
<evidence type="ECO:0000256" key="2">
    <source>
        <dbReference type="ARBA" id="ARBA00002988"/>
    </source>
</evidence>
<keyword evidence="11" id="KW-0067">ATP-binding</keyword>
<dbReference type="Pfam" id="PF01326">
    <property type="entry name" value="PPDK_N"/>
    <property type="match status" value="2"/>
</dbReference>
<proteinExistence type="inferred from homology"/>
<evidence type="ECO:0000259" key="15">
    <source>
        <dbReference type="Pfam" id="PF01326"/>
    </source>
</evidence>
<evidence type="ECO:0000256" key="10">
    <source>
        <dbReference type="ARBA" id="ARBA00022777"/>
    </source>
</evidence>
<evidence type="ECO:0000256" key="1">
    <source>
        <dbReference type="ARBA" id="ARBA00001946"/>
    </source>
</evidence>
<dbReference type="Gene3D" id="3.30.470.20">
    <property type="entry name" value="ATP-grasp fold, B domain"/>
    <property type="match status" value="2"/>
</dbReference>
<dbReference type="EC" id="2.7.9.2" evidence="5"/>
<dbReference type="InterPro" id="IPR002192">
    <property type="entry name" value="PPDK_AMP/ATP-bd"/>
</dbReference>
<protein>
    <recommendedName>
        <fullName evidence="6">Phosphoenolpyruvate synthase</fullName>
        <ecNumber evidence="5">2.7.9.2</ecNumber>
    </recommendedName>
    <alternativeName>
        <fullName evidence="13">Pyruvate, water dikinase</fullName>
    </alternativeName>
</protein>
<comment type="function">
    <text evidence="2">Catalyzes the phosphorylation of pyruvate to phosphoenolpyruvate.</text>
</comment>
<dbReference type="InterPro" id="IPR006319">
    <property type="entry name" value="PEP_synth"/>
</dbReference>
<dbReference type="Gene3D" id="3.30.1490.20">
    <property type="entry name" value="ATP-grasp fold, A domain"/>
    <property type="match status" value="1"/>
</dbReference>
<evidence type="ECO:0000256" key="9">
    <source>
        <dbReference type="ARBA" id="ARBA00022741"/>
    </source>
</evidence>
<evidence type="ECO:0000256" key="8">
    <source>
        <dbReference type="ARBA" id="ARBA00022723"/>
    </source>
</evidence>
<keyword evidence="7" id="KW-0808">Transferase</keyword>
<evidence type="ECO:0000256" key="5">
    <source>
        <dbReference type="ARBA" id="ARBA00011996"/>
    </source>
</evidence>
<feature type="domain" description="Pyruvate phosphate dikinase AMP/ATP-binding" evidence="15">
    <location>
        <begin position="634"/>
        <end position="679"/>
    </location>
</feature>
<evidence type="ECO:0000256" key="14">
    <source>
        <dbReference type="ARBA" id="ARBA00047700"/>
    </source>
</evidence>
<name>A0A1F8ARB4_9BACT</name>
<dbReference type="PANTHER" id="PTHR43030:SF1">
    <property type="entry name" value="PHOSPHOENOLPYRUVATE SYNTHASE"/>
    <property type="match status" value="1"/>
</dbReference>
<dbReference type="GO" id="GO:0046872">
    <property type="term" value="F:metal ion binding"/>
    <property type="evidence" value="ECO:0007669"/>
    <property type="project" value="UniProtKB-KW"/>
</dbReference>
<evidence type="ECO:0000256" key="12">
    <source>
        <dbReference type="ARBA" id="ARBA00022842"/>
    </source>
</evidence>
<comment type="caution">
    <text evidence="16">The sequence shown here is derived from an EMBL/GenBank/DDBJ whole genome shotgun (WGS) entry which is preliminary data.</text>
</comment>
<keyword evidence="8" id="KW-0479">Metal-binding</keyword>
<reference evidence="16 17" key="1">
    <citation type="journal article" date="2016" name="Nat. Commun.">
        <title>Thousands of microbial genomes shed light on interconnected biogeochemical processes in an aquifer system.</title>
        <authorList>
            <person name="Anantharaman K."/>
            <person name="Brown C.T."/>
            <person name="Hug L.A."/>
            <person name="Sharon I."/>
            <person name="Castelle C.J."/>
            <person name="Probst A.J."/>
            <person name="Thomas B.C."/>
            <person name="Singh A."/>
            <person name="Wilkins M.J."/>
            <person name="Karaoz U."/>
            <person name="Brodie E.L."/>
            <person name="Williams K.H."/>
            <person name="Hubbard S.S."/>
            <person name="Banfield J.F."/>
        </authorList>
    </citation>
    <scope>NUCLEOTIDE SEQUENCE [LARGE SCALE GENOMIC DNA]</scope>
</reference>
<accession>A0A1F8ARB4</accession>
<comment type="catalytic activity">
    <reaction evidence="14">
        <text>pyruvate + ATP + H2O = phosphoenolpyruvate + AMP + phosphate + 2 H(+)</text>
        <dbReference type="Rhea" id="RHEA:11364"/>
        <dbReference type="ChEBI" id="CHEBI:15361"/>
        <dbReference type="ChEBI" id="CHEBI:15377"/>
        <dbReference type="ChEBI" id="CHEBI:15378"/>
        <dbReference type="ChEBI" id="CHEBI:30616"/>
        <dbReference type="ChEBI" id="CHEBI:43474"/>
        <dbReference type="ChEBI" id="CHEBI:58702"/>
        <dbReference type="ChEBI" id="CHEBI:456215"/>
        <dbReference type="EC" id="2.7.9.2"/>
    </reaction>
</comment>
<feature type="domain" description="Pyruvate phosphate dikinase AMP/ATP-binding" evidence="15">
    <location>
        <begin position="420"/>
        <end position="629"/>
    </location>
</feature>
<evidence type="ECO:0000256" key="13">
    <source>
        <dbReference type="ARBA" id="ARBA00033470"/>
    </source>
</evidence>
<dbReference type="Proteomes" id="UP000178603">
    <property type="component" value="Unassembled WGS sequence"/>
</dbReference>
<dbReference type="GO" id="GO:0008986">
    <property type="term" value="F:pyruvate, water dikinase activity"/>
    <property type="evidence" value="ECO:0007669"/>
    <property type="project" value="UniProtKB-EC"/>
</dbReference>
<dbReference type="EMBL" id="MGGW01000015">
    <property type="protein sequence ID" value="OGM54304.1"/>
    <property type="molecule type" value="Genomic_DNA"/>
</dbReference>
<dbReference type="UniPathway" id="UPA00138"/>
<keyword evidence="10" id="KW-0418">Kinase</keyword>
<evidence type="ECO:0000313" key="16">
    <source>
        <dbReference type="EMBL" id="OGM54304.1"/>
    </source>
</evidence>
<evidence type="ECO:0000256" key="6">
    <source>
        <dbReference type="ARBA" id="ARBA00021623"/>
    </source>
</evidence>
<comment type="cofactor">
    <cofactor evidence="1">
        <name>Mg(2+)</name>
        <dbReference type="ChEBI" id="CHEBI:18420"/>
    </cofactor>
</comment>